<dbReference type="Proteomes" id="UP000223157">
    <property type="component" value="Genome"/>
</dbReference>
<name>A0A0A0YQI5_9CAUD</name>
<accession>A0A0A0YQI5</accession>
<evidence type="ECO:0000313" key="1">
    <source>
        <dbReference type="EMBL" id="AIX12827.1"/>
    </source>
</evidence>
<proteinExistence type="predicted"/>
<evidence type="ECO:0000313" key="2">
    <source>
        <dbReference type="Proteomes" id="UP000223157"/>
    </source>
</evidence>
<reference evidence="1 2" key="1">
    <citation type="submission" date="2014-10" db="EMBL/GenBank/DDBJ databases">
        <authorList>
            <person name="Aguirre C.A."/>
            <person name="Archer J.A."/>
            <person name="Bates T."/>
            <person name="Ion J.M."/>
            <person name="Krejcarek O.E."/>
            <person name="Mitchell C.L."/>
            <person name="Montgomery E.A."/>
            <person name="Soder N.A."/>
            <person name="Verduzco J.A."/>
            <person name="Scherer A.E."/>
            <person name="Westholm D.E."/>
            <person name="Serrano M.G."/>
            <person name="Buck G."/>
            <person name="Lee V."/>
            <person name="Wang Y."/>
            <person name="Carvalho R."/>
            <person name="Voegtly L."/>
            <person name="Shi R."/>
            <person name="Duckworth R."/>
            <person name="Johnson A."/>
            <person name="Loviza R."/>
            <person name="Walstead R."/>
            <person name="Shah Z."/>
            <person name="Kiflezghi M."/>
            <person name="Wade K."/>
            <person name="Anders K.R."/>
            <person name="Braun M.A."/>
            <person name="Delesalle V.A."/>
            <person name="Hughes L.E."/>
            <person name="Ware V.C."/>
            <person name="Bradley K.W."/>
            <person name="Barker L.P."/>
            <person name="Asai D.J."/>
            <person name="Bowman C.A."/>
            <person name="Russell D.A."/>
            <person name="Pope W.H."/>
            <person name="Jacobs-Sera D."/>
            <person name="Hendrix R.W."/>
            <person name="Hatfull G.F."/>
        </authorList>
    </citation>
    <scope>NUCLEOTIDE SEQUENCE [LARGE SCALE GENOMIC DNA]</scope>
</reference>
<organism evidence="1 2">
    <name type="scientific">Mycobacterium phage ZygoTaiga</name>
    <dbReference type="NCBI Taxonomy" id="1566994"/>
    <lineage>
        <taxon>Viruses</taxon>
        <taxon>Duplodnaviria</taxon>
        <taxon>Heunggongvirae</taxon>
        <taxon>Uroviricota</taxon>
        <taxon>Caudoviricetes</taxon>
        <taxon>Ceeclamvirinae</taxon>
        <taxon>Bixzunavirus</taxon>
        <taxon>Bixzunavirus Bxz1</taxon>
    </lineage>
</organism>
<dbReference type="EMBL" id="KM881426">
    <property type="protein sequence ID" value="AIX12827.1"/>
    <property type="molecule type" value="Genomic_DNA"/>
</dbReference>
<protein>
    <submittedName>
        <fullName evidence="1">Uncharacterized protein</fullName>
    </submittedName>
</protein>
<gene>
    <name evidence="1" type="ORF">PBI_ZYGOTAIGA_150</name>
</gene>
<sequence length="76" mass="9146">MPELRTKVLDNRQHGQGLWRSDWTGALYRYQNHCWWVHLADECLWERCVDSLDCPARWTLVGQSWETFIRVGEVIQ</sequence>